<dbReference type="KEGG" id="clec:106667110"/>
<dbReference type="Gene3D" id="1.25.40.20">
    <property type="entry name" value="Ankyrin repeat-containing domain"/>
    <property type="match status" value="1"/>
</dbReference>
<dbReference type="GeneID" id="106667110"/>
<keyword evidence="1" id="KW-0677">Repeat</keyword>
<dbReference type="Pfam" id="PF12796">
    <property type="entry name" value="Ank_2"/>
    <property type="match status" value="1"/>
</dbReference>
<dbReference type="PROSITE" id="PS50012">
    <property type="entry name" value="RCC1_3"/>
    <property type="match status" value="2"/>
</dbReference>
<feature type="domain" description="BTB" evidence="5">
    <location>
        <begin position="674"/>
        <end position="735"/>
    </location>
</feature>
<feature type="repeat" description="ANK" evidence="2">
    <location>
        <begin position="53"/>
        <end position="85"/>
    </location>
</feature>
<feature type="repeat" description="RCC1" evidence="3">
    <location>
        <begin position="144"/>
        <end position="197"/>
    </location>
</feature>
<dbReference type="PROSITE" id="PS50297">
    <property type="entry name" value="ANK_REP_REGION"/>
    <property type="match status" value="2"/>
</dbReference>
<proteinExistence type="predicted"/>
<dbReference type="OMA" id="IWYENTE"/>
<dbReference type="PANTHER" id="PTHR22872">
    <property type="entry name" value="BTK-BINDING PROTEIN-RELATED"/>
    <property type="match status" value="1"/>
</dbReference>
<dbReference type="SUPFAM" id="SSF54695">
    <property type="entry name" value="POZ domain"/>
    <property type="match status" value="2"/>
</dbReference>
<protein>
    <recommendedName>
        <fullName evidence="5">BTB domain-containing protein</fullName>
    </recommendedName>
</protein>
<dbReference type="PROSITE" id="PS50088">
    <property type="entry name" value="ANK_REPEAT"/>
    <property type="match status" value="2"/>
</dbReference>
<dbReference type="InterPro" id="IPR000408">
    <property type="entry name" value="Reg_chr_condens"/>
</dbReference>
<dbReference type="Proteomes" id="UP000494040">
    <property type="component" value="Unassembled WGS sequence"/>
</dbReference>
<dbReference type="OrthoDB" id="1893551at2759"/>
<feature type="repeat" description="ANK" evidence="2">
    <location>
        <begin position="87"/>
        <end position="119"/>
    </location>
</feature>
<name>A0A8I6RRS1_CIMLE</name>
<dbReference type="SUPFAM" id="SSF50985">
    <property type="entry name" value="RCC1/BLIP-II"/>
    <property type="match status" value="1"/>
</dbReference>
<reference evidence="6" key="1">
    <citation type="submission" date="2022-01" db="UniProtKB">
        <authorList>
            <consortium name="EnsemblMetazoa"/>
        </authorList>
    </citation>
    <scope>IDENTIFICATION</scope>
</reference>
<evidence type="ECO:0000256" key="3">
    <source>
        <dbReference type="PROSITE-ProRule" id="PRU00235"/>
    </source>
</evidence>
<dbReference type="Pfam" id="PF00415">
    <property type="entry name" value="RCC1"/>
    <property type="match status" value="1"/>
</dbReference>
<dbReference type="Gene3D" id="2.130.10.30">
    <property type="entry name" value="Regulator of chromosome condensation 1/beta-lactamase-inhibitor protein II"/>
    <property type="match status" value="1"/>
</dbReference>
<evidence type="ECO:0000256" key="2">
    <source>
        <dbReference type="PROSITE-ProRule" id="PRU00023"/>
    </source>
</evidence>
<dbReference type="InterPro" id="IPR000210">
    <property type="entry name" value="BTB/POZ_dom"/>
</dbReference>
<evidence type="ECO:0000313" key="6">
    <source>
        <dbReference type="EnsemblMetazoa" id="XP_014250302.1"/>
    </source>
</evidence>
<evidence type="ECO:0000313" key="7">
    <source>
        <dbReference type="Proteomes" id="UP000494040"/>
    </source>
</evidence>
<organism evidence="6 7">
    <name type="scientific">Cimex lectularius</name>
    <name type="common">Bed bug</name>
    <name type="synonym">Acanthia lectularia</name>
    <dbReference type="NCBI Taxonomy" id="79782"/>
    <lineage>
        <taxon>Eukaryota</taxon>
        <taxon>Metazoa</taxon>
        <taxon>Ecdysozoa</taxon>
        <taxon>Arthropoda</taxon>
        <taxon>Hexapoda</taxon>
        <taxon>Insecta</taxon>
        <taxon>Pterygota</taxon>
        <taxon>Neoptera</taxon>
        <taxon>Paraneoptera</taxon>
        <taxon>Hemiptera</taxon>
        <taxon>Heteroptera</taxon>
        <taxon>Panheteroptera</taxon>
        <taxon>Cimicomorpha</taxon>
        <taxon>Cimicidae</taxon>
        <taxon>Cimex</taxon>
    </lineage>
</organism>
<dbReference type="InterPro" id="IPR011333">
    <property type="entry name" value="SKP1/BTB/POZ_sf"/>
</dbReference>
<dbReference type="InterPro" id="IPR009091">
    <property type="entry name" value="RCC1/BLIP-II"/>
</dbReference>
<dbReference type="Gene3D" id="6.10.250.3030">
    <property type="match status" value="1"/>
</dbReference>
<keyword evidence="2" id="KW-0040">ANK repeat</keyword>
<dbReference type="SMART" id="SM00248">
    <property type="entry name" value="ANK"/>
    <property type="match status" value="2"/>
</dbReference>
<dbReference type="Gene3D" id="3.30.710.10">
    <property type="entry name" value="Potassium Channel Kv1.1, Chain A"/>
    <property type="match status" value="2"/>
</dbReference>
<dbReference type="SMART" id="SM00225">
    <property type="entry name" value="BTB"/>
    <property type="match status" value="2"/>
</dbReference>
<dbReference type="RefSeq" id="XP_014250302.1">
    <property type="nucleotide sequence ID" value="XM_014394816.2"/>
</dbReference>
<dbReference type="PANTHER" id="PTHR22872:SF2">
    <property type="entry name" value="INHIBITOR OF BRUTON TYROSINE KINASE"/>
    <property type="match status" value="1"/>
</dbReference>
<dbReference type="SUPFAM" id="SSF48403">
    <property type="entry name" value="Ankyrin repeat"/>
    <property type="match status" value="1"/>
</dbReference>
<dbReference type="InterPro" id="IPR002110">
    <property type="entry name" value="Ankyrin_rpt"/>
</dbReference>
<feature type="domain" description="BTB" evidence="5">
    <location>
        <begin position="549"/>
        <end position="607"/>
    </location>
</feature>
<dbReference type="InterPro" id="IPR036770">
    <property type="entry name" value="Ankyrin_rpt-contain_sf"/>
</dbReference>
<feature type="region of interest" description="Disordered" evidence="4">
    <location>
        <begin position="891"/>
        <end position="911"/>
    </location>
</feature>
<dbReference type="AlphaFoldDB" id="A0A8I6RRS1"/>
<sequence length="1081" mass="122001">MMWDCEKSCAAEAHGDLLTTAVAVAAERSLADSQIASFLYRTCKNFPRVNDSCGKNTLHMAASCGMTELCEWLITAGADPNCKDSESGCTPLHRSIYHGHIDTAVRLLKYRADLDIMNNEGLTPLDMLSMDVVRNISLIPIMPCQVYVWGTNLNYTLGTGTDDHKKIPECHEFFKRNFTSIKQVCMDEFHSVFTTTFHSAWVCGHGKRGRLGVGKEQSLVIPTEMLTKGEQCEQAAIAVDHTLILLSNGSVLSSGSNQYHQLGLTPYVESSNTLKYINLRNGKSIGIVTGIGAGKYHSIFYNSCGILVCGLNAGQLGAKIDNDDFITIPSQLSIQLKNNVSITHVATSNGAITYALNSGDIFVIHQFQFKRIVSKQNIIKLSCIGGQLHSDFIQDSGEQLKIAFLNSKGSVFVWQKDTNLLKCEFGIGRSLLIKDIHLNNNGLLLVSKRGEAYIASNRDANKRGPHISRPSFKDAKLYENFKPLLMSVVRIPNIHRAVAISSDPKGNNFSVIQTHPSNALIDVPKVRKKGFASELKILLDETSEQDNLHDLLINVKREVFPVHRYILASRGCSLAFHNEKVLKLDIEPMIFNELLQYIYTGECKLTNIDECSKSFLGLKENPITLLREVALNLGLDTLSKQLENIKYVDGKISASDHPRCEDIFFDRSLFQEFCDIKFISEDEQVFPAHKCILSASLEYFQRMFLAGWSESKNVPLIHLDCSALVVNQFLHYIYTKDFSDVVNSIDIEGLIRLLQISDQYLASQLKEECEFVLCTLLSLRNCTYILQVAYKYNAFQLKKSAFDFIALNLNAMIESRQLELLEPELLKELSDHYNGRIIVDFQKRRIVPCLCAHSEAFLSFVNNFPEECLELPKLDNTTGLEGKNIKGVNIQKKRTHRKSTSSTSPNTNDTLEQNMRCQVTPESPELFGDDYFNLNFLSIDSSPPKRKHLPKRLFPKMTKAKKKDLHELEEKKSPPLITPFKGWAVIPPPEVNKELSNKLFDTPRMSKEDGPSLSEVIAIEQQKRTKWLQMKAKPFQFTQMEDSAIDDLLNFYNADQVFDERISVSRVLSEEKDIPRPIWIH</sequence>
<dbReference type="Pfam" id="PF00651">
    <property type="entry name" value="BTB"/>
    <property type="match status" value="2"/>
</dbReference>
<accession>A0A8I6RRS1</accession>
<dbReference type="PROSITE" id="PS50097">
    <property type="entry name" value="BTB"/>
    <property type="match status" value="2"/>
</dbReference>
<feature type="repeat" description="RCC1" evidence="3">
    <location>
        <begin position="249"/>
        <end position="304"/>
    </location>
</feature>
<evidence type="ECO:0000256" key="4">
    <source>
        <dbReference type="SAM" id="MobiDB-lite"/>
    </source>
</evidence>
<keyword evidence="7" id="KW-1185">Reference proteome</keyword>
<feature type="compositionally biased region" description="Low complexity" evidence="4">
    <location>
        <begin position="900"/>
        <end position="910"/>
    </location>
</feature>
<dbReference type="EnsemblMetazoa" id="XM_014394816.2">
    <property type="protein sequence ID" value="XP_014250302.1"/>
    <property type="gene ID" value="LOC106667110"/>
</dbReference>
<evidence type="ECO:0000256" key="1">
    <source>
        <dbReference type="ARBA" id="ARBA00022737"/>
    </source>
</evidence>
<evidence type="ECO:0000259" key="5">
    <source>
        <dbReference type="PROSITE" id="PS50097"/>
    </source>
</evidence>
<dbReference type="InterPro" id="IPR051625">
    <property type="entry name" value="Signaling_Regulatory_Domain"/>
</dbReference>